<protein>
    <submittedName>
        <fullName evidence="2">Beta-propeller uncharacterized protein DUF5122</fullName>
    </submittedName>
</protein>
<proteinExistence type="predicted"/>
<accession>A0ABX5PXS9</accession>
<evidence type="ECO:0000313" key="2">
    <source>
        <dbReference type="EMBL" id="PZX39931.1"/>
    </source>
</evidence>
<keyword evidence="3" id="KW-1185">Reference proteome</keyword>
<feature type="signal peptide" evidence="1">
    <location>
        <begin position="1"/>
        <end position="20"/>
    </location>
</feature>
<sequence length="287" mass="31543">MKYLITPVFLFLLTIGNAQSFDTQNFNSPSGRQVFDTSNRYEKGQTIMKRSDGSLLLGITYGSGANSFLQDFEIICLNSNGTRCSNFGTNGTIDSGVNPFGTVTTIWAFAIQDNDKILCFVSRFSDRNIMRLNADGSLDTTFGTNGIMTYLLPSNALGGGVFTILPLENNNGFLLSASYSTFGPSSDHIIYKMDDNGLLDPNFGNNGILEFNFNLNSEYIRSRTIKQYDNNSFIIGLELSNVSIPQTSAYVQKYDFSGNLITSFGNNGSVIFPDAVLSSSMDFFGKR</sequence>
<organism evidence="2 3">
    <name type="scientific">Nonlabens dokdonensis</name>
    <dbReference type="NCBI Taxonomy" id="328515"/>
    <lineage>
        <taxon>Bacteria</taxon>
        <taxon>Pseudomonadati</taxon>
        <taxon>Bacteroidota</taxon>
        <taxon>Flavobacteriia</taxon>
        <taxon>Flavobacteriales</taxon>
        <taxon>Flavobacteriaceae</taxon>
        <taxon>Nonlabens</taxon>
    </lineage>
</organism>
<evidence type="ECO:0000313" key="3">
    <source>
        <dbReference type="Proteomes" id="UP000248584"/>
    </source>
</evidence>
<evidence type="ECO:0000256" key="1">
    <source>
        <dbReference type="SAM" id="SignalP"/>
    </source>
</evidence>
<dbReference type="Gene3D" id="2.80.10.50">
    <property type="match status" value="1"/>
</dbReference>
<gene>
    <name evidence="2" type="ORF">LX97_02291</name>
</gene>
<keyword evidence="1" id="KW-0732">Signal</keyword>
<reference evidence="2 3" key="1">
    <citation type="submission" date="2018-06" db="EMBL/GenBank/DDBJ databases">
        <title>Genomic Encyclopedia of Archaeal and Bacterial Type Strains, Phase II (KMG-II): from individual species to whole genera.</title>
        <authorList>
            <person name="Goeker M."/>
        </authorList>
    </citation>
    <scope>NUCLEOTIDE SEQUENCE [LARGE SCALE GENOMIC DNA]</scope>
    <source>
        <strain evidence="2 3">DSM 17205</strain>
    </source>
</reference>
<feature type="chain" id="PRO_5045265227" evidence="1">
    <location>
        <begin position="21"/>
        <end position="287"/>
    </location>
</feature>
<name>A0ABX5PXS9_9FLAO</name>
<dbReference type="InterPro" id="IPR013431">
    <property type="entry name" value="Delta_60_rpt"/>
</dbReference>
<dbReference type="Pfam" id="PF17164">
    <property type="entry name" value="DUF5122"/>
    <property type="match status" value="1"/>
</dbReference>
<comment type="caution">
    <text evidence="2">The sequence shown here is derived from an EMBL/GenBank/DDBJ whole genome shotgun (WGS) entry which is preliminary data.</text>
</comment>
<dbReference type="RefSeq" id="WP_015363011.1">
    <property type="nucleotide sequence ID" value="NZ_QKZR01000003.1"/>
</dbReference>
<dbReference type="Proteomes" id="UP000248584">
    <property type="component" value="Unassembled WGS sequence"/>
</dbReference>
<dbReference type="EMBL" id="QKZR01000003">
    <property type="protein sequence ID" value="PZX39931.1"/>
    <property type="molecule type" value="Genomic_DNA"/>
</dbReference>